<dbReference type="SMART" id="SM00343">
    <property type="entry name" value="ZnF_C2HC"/>
    <property type="match status" value="2"/>
</dbReference>
<dbReference type="InterPro" id="IPR001878">
    <property type="entry name" value="Znf_CCHC"/>
</dbReference>
<dbReference type="Proteomes" id="UP000591131">
    <property type="component" value="Unassembled WGS sequence"/>
</dbReference>
<dbReference type="InterPro" id="IPR001995">
    <property type="entry name" value="Peptidase_A2_cat"/>
</dbReference>
<feature type="non-terminal residue" evidence="5">
    <location>
        <position position="557"/>
    </location>
</feature>
<dbReference type="PROSITE" id="PS50175">
    <property type="entry name" value="ASP_PROT_RETROV"/>
    <property type="match status" value="1"/>
</dbReference>
<evidence type="ECO:0000259" key="4">
    <source>
        <dbReference type="PROSITE" id="PS50175"/>
    </source>
</evidence>
<keyword evidence="6" id="KW-1185">Reference proteome</keyword>
<evidence type="ECO:0000256" key="2">
    <source>
        <dbReference type="SAM" id="MobiDB-lite"/>
    </source>
</evidence>
<feature type="domain" description="CCHC-type" evidence="3">
    <location>
        <begin position="199"/>
        <end position="212"/>
    </location>
</feature>
<name>A0A7J6KPV2_PERCH</name>
<dbReference type="AlphaFoldDB" id="A0A7J6KPV2"/>
<gene>
    <name evidence="5" type="ORF">FOL47_002695</name>
</gene>
<dbReference type="OrthoDB" id="472743at2759"/>
<comment type="caution">
    <text evidence="5">The sequence shown here is derived from an EMBL/GenBank/DDBJ whole genome shotgun (WGS) entry which is preliminary data.</text>
</comment>
<evidence type="ECO:0000313" key="6">
    <source>
        <dbReference type="Proteomes" id="UP000591131"/>
    </source>
</evidence>
<dbReference type="InterPro" id="IPR001969">
    <property type="entry name" value="Aspartic_peptidase_AS"/>
</dbReference>
<dbReference type="GO" id="GO:0006508">
    <property type="term" value="P:proteolysis"/>
    <property type="evidence" value="ECO:0007669"/>
    <property type="project" value="InterPro"/>
</dbReference>
<dbReference type="PROSITE" id="PS50158">
    <property type="entry name" value="ZF_CCHC"/>
    <property type="match status" value="1"/>
</dbReference>
<evidence type="ECO:0000313" key="5">
    <source>
        <dbReference type="EMBL" id="KAF4648872.1"/>
    </source>
</evidence>
<keyword evidence="1" id="KW-0479">Metal-binding</keyword>
<keyword evidence="1" id="KW-0863">Zinc-finger</keyword>
<dbReference type="PROSITE" id="PS00141">
    <property type="entry name" value="ASP_PROTEASE"/>
    <property type="match status" value="1"/>
</dbReference>
<evidence type="ECO:0008006" key="7">
    <source>
        <dbReference type="Google" id="ProtNLM"/>
    </source>
</evidence>
<dbReference type="GO" id="GO:0003676">
    <property type="term" value="F:nucleic acid binding"/>
    <property type="evidence" value="ECO:0007669"/>
    <property type="project" value="InterPro"/>
</dbReference>
<feature type="non-terminal residue" evidence="5">
    <location>
        <position position="1"/>
    </location>
</feature>
<sequence length="557" mass="60182">IDHFECSRQVSAEIVFRCIREPSRTRLKKKIPLSVIREEGHVAVIRRLDVSLMNRLELRAIDQEWRSLQQQPHETIPTFADRLEDVAHIRETLAGVPITDAEMSERLADGLTDPASIVAKSVVDPSLELPYEKFKQAMLGFLTSMDGNALYAAGITTATSVQQQSKSGPSRQISANQKSLNAKVHSAVAVELGLDSNACLRCGRLGHHAASCSSTTIHRHLDRCGRCGRLTNGEAGKNHKCNRSGLQCSRCHKQGHLSGVCRRGLPGGKLDNSSKKSSGTNPTCSSASPNDDDDDDDVSGLHIVETHTAKAVIPGVSNASCTTDTARFVNSLPKDPTLELRVGTAKRYCPVTGLVDSGANVSLISGATVAFLKRSELVKPEDFSTLPSAISIRFGDGKLLHGDTLVTLHCSFADRSLSPKALQFLVVAGCQPSCILGRNMFCDLGIRMVSDHGIPINGLSTAPSSEEGNGKSCTHDAGHCARSAVATEHLPSECIPLINIIKDPTRPGYEALQVHFEALEHANIEPFREAPRGRAPHDAAIIFLRLEDMAERGQVQR</sequence>
<dbReference type="GO" id="GO:0004190">
    <property type="term" value="F:aspartic-type endopeptidase activity"/>
    <property type="evidence" value="ECO:0007669"/>
    <property type="project" value="InterPro"/>
</dbReference>
<evidence type="ECO:0000259" key="3">
    <source>
        <dbReference type="PROSITE" id="PS50158"/>
    </source>
</evidence>
<feature type="domain" description="Peptidase A2" evidence="4">
    <location>
        <begin position="351"/>
        <end position="440"/>
    </location>
</feature>
<keyword evidence="1" id="KW-0862">Zinc</keyword>
<dbReference type="GO" id="GO:0008270">
    <property type="term" value="F:zinc ion binding"/>
    <property type="evidence" value="ECO:0007669"/>
    <property type="project" value="UniProtKB-KW"/>
</dbReference>
<protein>
    <recommendedName>
        <fullName evidence="7">CCHC-type domain-containing protein</fullName>
    </recommendedName>
</protein>
<feature type="compositionally biased region" description="Polar residues" evidence="2">
    <location>
        <begin position="275"/>
        <end position="289"/>
    </location>
</feature>
<dbReference type="EMBL" id="JAAPAO010001769">
    <property type="protein sequence ID" value="KAF4648872.1"/>
    <property type="molecule type" value="Genomic_DNA"/>
</dbReference>
<feature type="region of interest" description="Disordered" evidence="2">
    <location>
        <begin position="268"/>
        <end position="299"/>
    </location>
</feature>
<evidence type="ECO:0000256" key="1">
    <source>
        <dbReference type="PROSITE-ProRule" id="PRU00047"/>
    </source>
</evidence>
<organism evidence="5 6">
    <name type="scientific">Perkinsus chesapeaki</name>
    <name type="common">Clam parasite</name>
    <name type="synonym">Perkinsus andrewsi</name>
    <dbReference type="NCBI Taxonomy" id="330153"/>
    <lineage>
        <taxon>Eukaryota</taxon>
        <taxon>Sar</taxon>
        <taxon>Alveolata</taxon>
        <taxon>Perkinsozoa</taxon>
        <taxon>Perkinsea</taxon>
        <taxon>Perkinsida</taxon>
        <taxon>Perkinsidae</taxon>
        <taxon>Perkinsus</taxon>
    </lineage>
</organism>
<proteinExistence type="predicted"/>
<accession>A0A7J6KPV2</accession>
<reference evidence="5 6" key="1">
    <citation type="submission" date="2020-04" db="EMBL/GenBank/DDBJ databases">
        <title>Perkinsus chesapeaki whole genome sequence.</title>
        <authorList>
            <person name="Bogema D.R."/>
        </authorList>
    </citation>
    <scope>NUCLEOTIDE SEQUENCE [LARGE SCALE GENOMIC DNA]</scope>
    <source>
        <strain evidence="5">ATCC PRA-425</strain>
    </source>
</reference>